<name>A0ABU5RAY5_9PSEU</name>
<dbReference type="EMBL" id="JAYFSI010000007">
    <property type="protein sequence ID" value="MEA5363403.1"/>
    <property type="molecule type" value="Genomic_DNA"/>
</dbReference>
<dbReference type="RefSeq" id="WP_323331162.1">
    <property type="nucleotide sequence ID" value="NZ_JAYFSI010000007.1"/>
</dbReference>
<accession>A0ABU5RAY5</accession>
<organism evidence="1 2">
    <name type="scientific">Amycolatopsis heterodermiae</name>
    <dbReference type="NCBI Taxonomy" id="3110235"/>
    <lineage>
        <taxon>Bacteria</taxon>
        <taxon>Bacillati</taxon>
        <taxon>Actinomycetota</taxon>
        <taxon>Actinomycetes</taxon>
        <taxon>Pseudonocardiales</taxon>
        <taxon>Pseudonocardiaceae</taxon>
        <taxon>Amycolatopsis</taxon>
    </lineage>
</organism>
<evidence type="ECO:0000313" key="1">
    <source>
        <dbReference type="EMBL" id="MEA5363403.1"/>
    </source>
</evidence>
<sequence>MSGPARELAGTVVEVHPQLAEGTGVERATLDAVDRRRLEVVALFKADLGIAEAGNPSRTPPPPC</sequence>
<keyword evidence="2" id="KW-1185">Reference proteome</keyword>
<comment type="caution">
    <text evidence="1">The sequence shown here is derived from an EMBL/GenBank/DDBJ whole genome shotgun (WGS) entry which is preliminary data.</text>
</comment>
<evidence type="ECO:0000313" key="2">
    <source>
        <dbReference type="Proteomes" id="UP001304298"/>
    </source>
</evidence>
<proteinExistence type="predicted"/>
<protein>
    <submittedName>
        <fullName evidence="1">Uncharacterized protein</fullName>
    </submittedName>
</protein>
<reference evidence="1 2" key="1">
    <citation type="submission" date="2023-12" db="EMBL/GenBank/DDBJ databases">
        <title>Amycolatopsis sp. V23-08.</title>
        <authorList>
            <person name="Somphong A."/>
        </authorList>
    </citation>
    <scope>NUCLEOTIDE SEQUENCE [LARGE SCALE GENOMIC DNA]</scope>
    <source>
        <strain evidence="1 2">V23-08</strain>
    </source>
</reference>
<dbReference type="Proteomes" id="UP001304298">
    <property type="component" value="Unassembled WGS sequence"/>
</dbReference>
<gene>
    <name evidence="1" type="ORF">VA596_27990</name>
</gene>